<dbReference type="InterPro" id="IPR029058">
    <property type="entry name" value="AB_hydrolase_fold"/>
</dbReference>
<evidence type="ECO:0000313" key="3">
    <source>
        <dbReference type="Proteomes" id="UP000295431"/>
    </source>
</evidence>
<evidence type="ECO:0000313" key="2">
    <source>
        <dbReference type="EMBL" id="TDC06830.1"/>
    </source>
</evidence>
<dbReference type="PANTHER" id="PTHR11559">
    <property type="entry name" value="CARBOXYLESTERASE"/>
    <property type="match status" value="1"/>
</dbReference>
<reference evidence="2 3" key="1">
    <citation type="submission" date="2019-03" db="EMBL/GenBank/DDBJ databases">
        <title>Draft genome sequences of novel Actinobacteria.</title>
        <authorList>
            <person name="Sahin N."/>
            <person name="Ay H."/>
            <person name="Saygin H."/>
        </authorList>
    </citation>
    <scope>NUCLEOTIDE SEQUENCE [LARGE SCALE GENOMIC DNA]</scope>
    <source>
        <strain evidence="2 3">DSM 45347</strain>
    </source>
</reference>
<dbReference type="InterPro" id="IPR050309">
    <property type="entry name" value="Type-B_Carboxylest/Lipase"/>
</dbReference>
<dbReference type="AlphaFoldDB" id="A0A4R4NGY9"/>
<accession>A0A4R4NGY9</accession>
<sequence>MWRPTLQQSILMLQEGQWSSGRVGRRACPVTTLLSMEQSRGLMARAIAQSGAALHTLPDEPGRTVGRRLAERLGVEPTRAALALVEPAVVARAVRELVEDVQGTPDPVRWESLALTLTPFAPSVDGEVPAAHPLDAIRSGAGASVPLLTGWNRDEARFFMVASGAIDAVDDAALRHGARGYGLPDGGLEVYRRNRPGASPGDVLAAILGDWMFAVPAIRVAEARADPAVTRFVRDGDPGWGAHRPDDRRVGVLVDGVREETDPAGAERRAWDGVC</sequence>
<dbReference type="Gene3D" id="3.40.50.1820">
    <property type="entry name" value="alpha/beta hydrolase"/>
    <property type="match status" value="1"/>
</dbReference>
<dbReference type="OrthoDB" id="4308422at2"/>
<gene>
    <name evidence="2" type="ORF">E1284_33290</name>
</gene>
<dbReference type="EMBL" id="SMJW01000257">
    <property type="protein sequence ID" value="TDC06830.1"/>
    <property type="molecule type" value="Genomic_DNA"/>
</dbReference>
<dbReference type="Proteomes" id="UP000295431">
    <property type="component" value="Unassembled WGS sequence"/>
</dbReference>
<dbReference type="RefSeq" id="WP_131944140.1">
    <property type="nucleotide sequence ID" value="NZ_SMJW01000257.1"/>
</dbReference>
<dbReference type="InterPro" id="IPR002018">
    <property type="entry name" value="CarbesteraseB"/>
</dbReference>
<organism evidence="2 3">
    <name type="scientific">Actinomadura bangladeshensis</name>
    <dbReference type="NCBI Taxonomy" id="453573"/>
    <lineage>
        <taxon>Bacteria</taxon>
        <taxon>Bacillati</taxon>
        <taxon>Actinomycetota</taxon>
        <taxon>Actinomycetes</taxon>
        <taxon>Streptosporangiales</taxon>
        <taxon>Thermomonosporaceae</taxon>
        <taxon>Actinomadura</taxon>
    </lineage>
</organism>
<proteinExistence type="predicted"/>
<protein>
    <recommendedName>
        <fullName evidence="1">Carboxylesterase type B domain-containing protein</fullName>
    </recommendedName>
</protein>
<name>A0A4R4NGY9_9ACTN</name>
<keyword evidence="3" id="KW-1185">Reference proteome</keyword>
<dbReference type="SUPFAM" id="SSF53474">
    <property type="entry name" value="alpha/beta-Hydrolases"/>
    <property type="match status" value="1"/>
</dbReference>
<dbReference type="Pfam" id="PF00135">
    <property type="entry name" value="COesterase"/>
    <property type="match status" value="1"/>
</dbReference>
<feature type="domain" description="Carboxylesterase type B" evidence="1">
    <location>
        <begin position="29"/>
        <end position="161"/>
    </location>
</feature>
<comment type="caution">
    <text evidence="2">The sequence shown here is derived from an EMBL/GenBank/DDBJ whole genome shotgun (WGS) entry which is preliminary data.</text>
</comment>
<evidence type="ECO:0000259" key="1">
    <source>
        <dbReference type="Pfam" id="PF00135"/>
    </source>
</evidence>